<keyword evidence="5" id="KW-1185">Reference proteome</keyword>
<name>A0A1H9QY51_9GAMM</name>
<evidence type="ECO:0000256" key="3">
    <source>
        <dbReference type="PIRSR" id="PIRSR602678-1"/>
    </source>
</evidence>
<dbReference type="PANTHER" id="PTHR13799:SF14">
    <property type="entry name" value="GTP CYCLOHYDROLASE 1 TYPE 2 HOMOLOG"/>
    <property type="match status" value="1"/>
</dbReference>
<evidence type="ECO:0000256" key="1">
    <source>
        <dbReference type="ARBA" id="ARBA00006964"/>
    </source>
</evidence>
<dbReference type="Pfam" id="PF01784">
    <property type="entry name" value="DUF34_NIF3"/>
    <property type="match status" value="1"/>
</dbReference>
<dbReference type="Gene3D" id="3.40.1390.30">
    <property type="entry name" value="NIF3 (NGG1p interacting factor 3)-like"/>
    <property type="match status" value="2"/>
</dbReference>
<dbReference type="AlphaFoldDB" id="A0A1H9QY51"/>
<dbReference type="EMBL" id="FOGS01000002">
    <property type="protein sequence ID" value="SER65165.1"/>
    <property type="molecule type" value="Genomic_DNA"/>
</dbReference>
<comment type="similarity">
    <text evidence="1">Belongs to the GTP cyclohydrolase I type 2/NIF3 family.</text>
</comment>
<dbReference type="InterPro" id="IPR002678">
    <property type="entry name" value="DUF34/NIF3"/>
</dbReference>
<organism evidence="4 5">
    <name type="scientific">Vreelandella subterranea</name>
    <dbReference type="NCBI Taxonomy" id="416874"/>
    <lineage>
        <taxon>Bacteria</taxon>
        <taxon>Pseudomonadati</taxon>
        <taxon>Pseudomonadota</taxon>
        <taxon>Gammaproteobacteria</taxon>
        <taxon>Oceanospirillales</taxon>
        <taxon>Halomonadaceae</taxon>
        <taxon>Vreelandella</taxon>
    </lineage>
</organism>
<dbReference type="InterPro" id="IPR036069">
    <property type="entry name" value="DUF34/NIF3_sf"/>
</dbReference>
<evidence type="ECO:0000313" key="4">
    <source>
        <dbReference type="EMBL" id="SER65165.1"/>
    </source>
</evidence>
<feature type="binding site" evidence="3">
    <location>
        <position position="79"/>
    </location>
    <ligand>
        <name>a divalent metal cation</name>
        <dbReference type="ChEBI" id="CHEBI:60240"/>
        <label>1</label>
    </ligand>
</feature>
<dbReference type="PANTHER" id="PTHR13799">
    <property type="entry name" value="NGG1 INTERACTING FACTOR 3"/>
    <property type="match status" value="1"/>
</dbReference>
<protein>
    <submittedName>
        <fullName evidence="4">Dinuclear metal center protein, YbgI/SA1388 family</fullName>
    </submittedName>
</protein>
<feature type="binding site" evidence="3">
    <location>
        <position position="117"/>
    </location>
    <ligand>
        <name>a divalent metal cation</name>
        <dbReference type="ChEBI" id="CHEBI:60240"/>
        <label>1</label>
    </ligand>
</feature>
<evidence type="ECO:0000313" key="5">
    <source>
        <dbReference type="Proteomes" id="UP000198505"/>
    </source>
</evidence>
<feature type="binding site" evidence="3">
    <location>
        <position position="80"/>
    </location>
    <ligand>
        <name>a divalent metal cation</name>
        <dbReference type="ChEBI" id="CHEBI:60240"/>
        <label>1</label>
    </ligand>
</feature>
<dbReference type="Proteomes" id="UP000198505">
    <property type="component" value="Unassembled WGS sequence"/>
</dbReference>
<feature type="binding site" evidence="3">
    <location>
        <position position="236"/>
    </location>
    <ligand>
        <name>a divalent metal cation</name>
        <dbReference type="ChEBI" id="CHEBI:60240"/>
        <label>1</label>
    </ligand>
</feature>
<dbReference type="SUPFAM" id="SSF102705">
    <property type="entry name" value="NIF3 (NGG1p interacting factor 3)-like"/>
    <property type="match status" value="1"/>
</dbReference>
<reference evidence="5" key="1">
    <citation type="submission" date="2016-10" db="EMBL/GenBank/DDBJ databases">
        <authorList>
            <person name="Varghese N."/>
            <person name="Submissions S."/>
        </authorList>
    </citation>
    <scope>NUCLEOTIDE SEQUENCE [LARGE SCALE GENOMIC DNA]</scope>
    <source>
        <strain evidence="5">CGMCC 1.6495</strain>
    </source>
</reference>
<proteinExistence type="inferred from homology"/>
<dbReference type="GO" id="GO:0046872">
    <property type="term" value="F:metal ion binding"/>
    <property type="evidence" value="ECO:0007669"/>
    <property type="project" value="UniProtKB-KW"/>
</dbReference>
<dbReference type="NCBIfam" id="TIGR00486">
    <property type="entry name" value="YbgI_SA1388"/>
    <property type="match status" value="1"/>
</dbReference>
<sequence length="268" mass="29297">MGVSLIDASRYLGATVIQRDSLVAACDHQLRASQFKDFTINGLQVAGRDRVARVMTGVTACQSLLDEAVRWQADMLIVHHGYFWKNEPVAITGMKQKRIKTLLNHGINLLAYHLPLDAHSEMGNNAELGRRLGWKVEGCLDGELGEGLLWSGRVAKPLSATALAEQISQTLQREPLLIEAPGVGDIERIAWCTGGAQDMISAAFEGGAQAFVSGEISERTTHLAREMGIHYLAAGHHATERYGVQALGEWLADEYGVMHRFVDIDNPA</sequence>
<feature type="binding site" evidence="3">
    <location>
        <position position="240"/>
    </location>
    <ligand>
        <name>a divalent metal cation</name>
        <dbReference type="ChEBI" id="CHEBI:60240"/>
        <label>1</label>
    </ligand>
</feature>
<gene>
    <name evidence="4" type="ORF">SAMN04487958_102135</name>
</gene>
<keyword evidence="2 3" id="KW-0479">Metal-binding</keyword>
<accession>A0A1H9QY51</accession>
<dbReference type="GO" id="GO:0005737">
    <property type="term" value="C:cytoplasm"/>
    <property type="evidence" value="ECO:0007669"/>
    <property type="project" value="TreeGrafter"/>
</dbReference>
<evidence type="ECO:0000256" key="2">
    <source>
        <dbReference type="ARBA" id="ARBA00022723"/>
    </source>
</evidence>
<dbReference type="STRING" id="416874.SAMN04487958_102135"/>